<dbReference type="GO" id="GO:0006281">
    <property type="term" value="P:DNA repair"/>
    <property type="evidence" value="ECO:0007669"/>
    <property type="project" value="UniProtKB-KW"/>
</dbReference>
<gene>
    <name evidence="7" type="ORF">LIER_37508</name>
</gene>
<keyword evidence="2" id="KW-0963">Cytoplasm</keyword>
<comment type="subcellular location">
    <subcellularLocation>
        <location evidence="1">Nucleus</location>
    </subcellularLocation>
</comment>
<name>A0AAV3PLH0_LITER</name>
<keyword evidence="8" id="KW-1185">Reference proteome</keyword>
<protein>
    <recommendedName>
        <fullName evidence="9">BRISC and BRCA1-A complex member 1</fullName>
    </recommendedName>
</protein>
<accession>A0AAV3PLH0</accession>
<sequence>MESSMSHHHPPPPDPSPYTLPPTKLAGEDILLCVDVGPESASEMKVAASGGGGGGGGGVPYPRLEGIKQAILLFVNAKLSINPDHRFAYAALANTAGWIKKEFSSDVDAALAMARTLRIDPTSDRADVTQLFKSAAIEAKKSRSQGRILRVILFYCRSAMPPEFERLPKLQKLFTLDVIYLHDKPVPDKNCPQKVYDTLVDALEYFSEYEGYIYESGQGLTRILFRYMCVLLSHAQQRCTQDDNDIPKSLTSKKLQSTDIVLVEEAVPMSS</sequence>
<dbReference type="EMBL" id="BAABME010018084">
    <property type="protein sequence ID" value="GAA0152530.1"/>
    <property type="molecule type" value="Genomic_DNA"/>
</dbReference>
<keyword evidence="4" id="KW-0234">DNA repair</keyword>
<evidence type="ECO:0000256" key="2">
    <source>
        <dbReference type="ARBA" id="ARBA00022490"/>
    </source>
</evidence>
<proteinExistence type="predicted"/>
<evidence type="ECO:0000256" key="5">
    <source>
        <dbReference type="ARBA" id="ARBA00023242"/>
    </source>
</evidence>
<dbReference type="GO" id="GO:0045739">
    <property type="term" value="P:positive regulation of DNA repair"/>
    <property type="evidence" value="ECO:0007669"/>
    <property type="project" value="InterPro"/>
</dbReference>
<dbReference type="InterPro" id="IPR026126">
    <property type="entry name" value="BABAM1"/>
</dbReference>
<keyword evidence="5" id="KW-0539">Nucleus</keyword>
<comment type="caution">
    <text evidence="7">The sequence shown here is derived from an EMBL/GenBank/DDBJ whole genome shotgun (WGS) entry which is preliminary data.</text>
</comment>
<evidence type="ECO:0000256" key="4">
    <source>
        <dbReference type="ARBA" id="ARBA00023204"/>
    </source>
</evidence>
<evidence type="ECO:0000256" key="3">
    <source>
        <dbReference type="ARBA" id="ARBA00022763"/>
    </source>
</evidence>
<dbReference type="Proteomes" id="UP001454036">
    <property type="component" value="Unassembled WGS sequence"/>
</dbReference>
<reference evidence="7 8" key="1">
    <citation type="submission" date="2024-01" db="EMBL/GenBank/DDBJ databases">
        <title>The complete chloroplast genome sequence of Lithospermum erythrorhizon: insights into the phylogenetic relationship among Boraginaceae species and the maternal lineages of purple gromwells.</title>
        <authorList>
            <person name="Okada T."/>
            <person name="Watanabe K."/>
        </authorList>
    </citation>
    <scope>NUCLEOTIDE SEQUENCE [LARGE SCALE GENOMIC DNA]</scope>
</reference>
<feature type="region of interest" description="Disordered" evidence="6">
    <location>
        <begin position="1"/>
        <end position="21"/>
    </location>
</feature>
<evidence type="ECO:0008006" key="9">
    <source>
        <dbReference type="Google" id="ProtNLM"/>
    </source>
</evidence>
<dbReference type="PANTHER" id="PTHR15660">
    <property type="entry name" value="BRISC AND BRCA1-A COMPLEX MEMBER 1"/>
    <property type="match status" value="1"/>
</dbReference>
<organism evidence="7 8">
    <name type="scientific">Lithospermum erythrorhizon</name>
    <name type="common">Purple gromwell</name>
    <name type="synonym">Lithospermum officinale var. erythrorhizon</name>
    <dbReference type="NCBI Taxonomy" id="34254"/>
    <lineage>
        <taxon>Eukaryota</taxon>
        <taxon>Viridiplantae</taxon>
        <taxon>Streptophyta</taxon>
        <taxon>Embryophyta</taxon>
        <taxon>Tracheophyta</taxon>
        <taxon>Spermatophyta</taxon>
        <taxon>Magnoliopsida</taxon>
        <taxon>eudicotyledons</taxon>
        <taxon>Gunneridae</taxon>
        <taxon>Pentapetalae</taxon>
        <taxon>asterids</taxon>
        <taxon>lamiids</taxon>
        <taxon>Boraginales</taxon>
        <taxon>Boraginaceae</taxon>
        <taxon>Boraginoideae</taxon>
        <taxon>Lithospermeae</taxon>
        <taxon>Lithospermum</taxon>
    </lineage>
</organism>
<evidence type="ECO:0000313" key="7">
    <source>
        <dbReference type="EMBL" id="GAA0152530.1"/>
    </source>
</evidence>
<dbReference type="CDD" id="cd21502">
    <property type="entry name" value="vWA_BABAM1"/>
    <property type="match status" value="1"/>
</dbReference>
<dbReference type="PANTHER" id="PTHR15660:SF1">
    <property type="entry name" value="BRISC AND BRCA1-A COMPLEX MEMBER 1"/>
    <property type="match status" value="1"/>
</dbReference>
<evidence type="ECO:0000256" key="6">
    <source>
        <dbReference type="SAM" id="MobiDB-lite"/>
    </source>
</evidence>
<dbReference type="AlphaFoldDB" id="A0AAV3PLH0"/>
<feature type="compositionally biased region" description="Basic residues" evidence="6">
    <location>
        <begin position="1"/>
        <end position="10"/>
    </location>
</feature>
<evidence type="ECO:0000313" key="8">
    <source>
        <dbReference type="Proteomes" id="UP001454036"/>
    </source>
</evidence>
<evidence type="ECO:0000256" key="1">
    <source>
        <dbReference type="ARBA" id="ARBA00004123"/>
    </source>
</evidence>
<dbReference type="GO" id="GO:0070552">
    <property type="term" value="C:BRISC complex"/>
    <property type="evidence" value="ECO:0007669"/>
    <property type="project" value="InterPro"/>
</dbReference>
<keyword evidence="3" id="KW-0227">DNA damage</keyword>